<evidence type="ECO:0000256" key="2">
    <source>
        <dbReference type="ARBA" id="ARBA00023136"/>
    </source>
</evidence>
<evidence type="ECO:0000313" key="7">
    <source>
        <dbReference type="EMBL" id="QBQ55178.1"/>
    </source>
</evidence>
<dbReference type="PROSITE" id="PS01068">
    <property type="entry name" value="OMPA_1"/>
    <property type="match status" value="1"/>
</dbReference>
<dbReference type="InterPro" id="IPR006664">
    <property type="entry name" value="OMP_bac"/>
</dbReference>
<comment type="subcellular location">
    <subcellularLocation>
        <location evidence="1">Cell outer membrane</location>
    </subcellularLocation>
</comment>
<dbReference type="Pfam" id="PF00691">
    <property type="entry name" value="OmpA"/>
    <property type="match status" value="1"/>
</dbReference>
<name>A0A4P7BYB9_9GAMM</name>
<dbReference type="InterPro" id="IPR050330">
    <property type="entry name" value="Bact_OuterMem_StrucFunc"/>
</dbReference>
<evidence type="ECO:0000313" key="8">
    <source>
        <dbReference type="Proteomes" id="UP000294325"/>
    </source>
</evidence>
<dbReference type="KEGG" id="nwr:E3U44_12165"/>
<dbReference type="SUPFAM" id="SSF103088">
    <property type="entry name" value="OmpA-like"/>
    <property type="match status" value="1"/>
</dbReference>
<feature type="domain" description="OmpA-like" evidence="6">
    <location>
        <begin position="82"/>
        <end position="200"/>
    </location>
</feature>
<dbReference type="PROSITE" id="PS51123">
    <property type="entry name" value="OMPA_2"/>
    <property type="match status" value="1"/>
</dbReference>
<keyword evidence="2 4" id="KW-0472">Membrane</keyword>
<accession>A0A4P7BYB9</accession>
<dbReference type="CDD" id="cd07185">
    <property type="entry name" value="OmpA_C-like"/>
    <property type="match status" value="1"/>
</dbReference>
<dbReference type="InterPro" id="IPR006690">
    <property type="entry name" value="OMPA-like_CS"/>
</dbReference>
<dbReference type="GO" id="GO:0009279">
    <property type="term" value="C:cell outer membrane"/>
    <property type="evidence" value="ECO:0007669"/>
    <property type="project" value="UniProtKB-SubCell"/>
</dbReference>
<feature type="region of interest" description="Disordered" evidence="5">
    <location>
        <begin position="54"/>
        <end position="81"/>
    </location>
</feature>
<reference evidence="7 8" key="1">
    <citation type="submission" date="2019-03" db="EMBL/GenBank/DDBJ databases">
        <title>The genome sequence of Nitrosococcus wardiae strain D1FHST reveals the archetypal metabolic capacity of ammonia-oxidizing Gammaproteobacteria.</title>
        <authorList>
            <person name="Wang L."/>
            <person name="Lim C.K."/>
            <person name="Hanson T.E."/>
            <person name="Dang H."/>
            <person name="Klotz M.G."/>
        </authorList>
    </citation>
    <scope>NUCLEOTIDE SEQUENCE [LARGE SCALE GENOMIC DNA]</scope>
    <source>
        <strain evidence="7 8">D1FHS</strain>
    </source>
</reference>
<keyword evidence="8" id="KW-1185">Reference proteome</keyword>
<gene>
    <name evidence="7" type="ORF">E3U44_12165</name>
</gene>
<evidence type="ECO:0000256" key="3">
    <source>
        <dbReference type="ARBA" id="ARBA00023237"/>
    </source>
</evidence>
<keyword evidence="3" id="KW-0998">Cell outer membrane</keyword>
<evidence type="ECO:0000256" key="5">
    <source>
        <dbReference type="SAM" id="MobiDB-lite"/>
    </source>
</evidence>
<evidence type="ECO:0000256" key="1">
    <source>
        <dbReference type="ARBA" id="ARBA00004442"/>
    </source>
</evidence>
<protein>
    <submittedName>
        <fullName evidence="7">OmpA family protein</fullName>
    </submittedName>
</protein>
<dbReference type="Gene3D" id="3.30.1330.60">
    <property type="entry name" value="OmpA-like domain"/>
    <property type="match status" value="1"/>
</dbReference>
<dbReference type="Proteomes" id="UP000294325">
    <property type="component" value="Chromosome"/>
</dbReference>
<dbReference type="RefSeq" id="WP_134358446.1">
    <property type="nucleotide sequence ID" value="NZ_CP038033.1"/>
</dbReference>
<dbReference type="PANTHER" id="PTHR30329">
    <property type="entry name" value="STATOR ELEMENT OF FLAGELLAR MOTOR COMPLEX"/>
    <property type="match status" value="1"/>
</dbReference>
<proteinExistence type="predicted"/>
<dbReference type="PANTHER" id="PTHR30329:SF21">
    <property type="entry name" value="LIPOPROTEIN YIAD-RELATED"/>
    <property type="match status" value="1"/>
</dbReference>
<dbReference type="InterPro" id="IPR006665">
    <property type="entry name" value="OmpA-like"/>
</dbReference>
<dbReference type="OrthoDB" id="9805832at2"/>
<dbReference type="PRINTS" id="PR01021">
    <property type="entry name" value="OMPADOMAIN"/>
</dbReference>
<dbReference type="InterPro" id="IPR036737">
    <property type="entry name" value="OmpA-like_sf"/>
</dbReference>
<evidence type="ECO:0000256" key="4">
    <source>
        <dbReference type="PROSITE-ProRule" id="PRU00473"/>
    </source>
</evidence>
<dbReference type="AlphaFoldDB" id="A0A4P7BYB9"/>
<dbReference type="EMBL" id="CP038033">
    <property type="protein sequence ID" value="QBQ55178.1"/>
    <property type="molecule type" value="Genomic_DNA"/>
</dbReference>
<evidence type="ECO:0000259" key="6">
    <source>
        <dbReference type="PROSITE" id="PS51123"/>
    </source>
</evidence>
<organism evidence="7 8">
    <name type="scientific">Nitrosococcus wardiae</name>
    <dbReference type="NCBI Taxonomy" id="1814290"/>
    <lineage>
        <taxon>Bacteria</taxon>
        <taxon>Pseudomonadati</taxon>
        <taxon>Pseudomonadota</taxon>
        <taxon>Gammaproteobacteria</taxon>
        <taxon>Chromatiales</taxon>
        <taxon>Chromatiaceae</taxon>
        <taxon>Nitrosococcus</taxon>
    </lineage>
</organism>
<sequence>MARKLFFKVALWGVCPLIVMAVLSLRMAAAEEVKLFTKPPSADEMGALLFPEKEKASPKPQFKTRSLVMTPSPSANPQPAAEKKKSVGIALPIQFALNSFEILDETRPYLDEVGRLLNMEQFKEERIIIEGHTDAQGSENYNNWLSQERAKSVKNYLVSSFRVDPERLMVVGRGEREPLPDLNPNNGLNRRVELHRLEGSVN</sequence>
<feature type="compositionally biased region" description="Polar residues" evidence="5">
    <location>
        <begin position="63"/>
        <end position="77"/>
    </location>
</feature>